<keyword evidence="1" id="KW-0812">Transmembrane</keyword>
<accession>A0A5R9J6K1</accession>
<feature type="transmembrane region" description="Helical" evidence="1">
    <location>
        <begin position="56"/>
        <end position="75"/>
    </location>
</feature>
<feature type="transmembrane region" description="Helical" evidence="1">
    <location>
        <begin position="296"/>
        <end position="319"/>
    </location>
</feature>
<dbReference type="EMBL" id="VCDI01000002">
    <property type="protein sequence ID" value="TLU73235.1"/>
    <property type="molecule type" value="Genomic_DNA"/>
</dbReference>
<feature type="transmembrane region" description="Helical" evidence="1">
    <location>
        <begin position="239"/>
        <end position="259"/>
    </location>
</feature>
<feature type="transmembrane region" description="Helical" evidence="1">
    <location>
        <begin position="331"/>
        <end position="349"/>
    </location>
</feature>
<evidence type="ECO:0000313" key="3">
    <source>
        <dbReference type="Proteomes" id="UP000305654"/>
    </source>
</evidence>
<feature type="transmembrane region" description="Helical" evidence="1">
    <location>
        <begin position="87"/>
        <end position="105"/>
    </location>
</feature>
<evidence type="ECO:0008006" key="4">
    <source>
        <dbReference type="Google" id="ProtNLM"/>
    </source>
</evidence>
<name>A0A5R9J6K1_9PROT</name>
<comment type="caution">
    <text evidence="2">The sequence shown here is derived from an EMBL/GenBank/DDBJ whole genome shotgun (WGS) entry which is preliminary data.</text>
</comment>
<dbReference type="Proteomes" id="UP000305654">
    <property type="component" value="Unassembled WGS sequence"/>
</dbReference>
<keyword evidence="3" id="KW-1185">Reference proteome</keyword>
<proteinExistence type="predicted"/>
<gene>
    <name evidence="2" type="ORF">FE263_07415</name>
</gene>
<reference evidence="2 3" key="1">
    <citation type="submission" date="2019-05" db="EMBL/GenBank/DDBJ databases">
        <authorList>
            <person name="Pankratov T."/>
            <person name="Grouzdev D."/>
        </authorList>
    </citation>
    <scope>NUCLEOTIDE SEQUENCE [LARGE SCALE GENOMIC DNA]</scope>
    <source>
        <strain evidence="2 3">KEBCLARHB70R</strain>
    </source>
</reference>
<feature type="transmembrane region" description="Helical" evidence="1">
    <location>
        <begin position="167"/>
        <end position="189"/>
    </location>
</feature>
<keyword evidence="1" id="KW-1133">Transmembrane helix</keyword>
<keyword evidence="1" id="KW-0472">Membrane</keyword>
<dbReference type="AlphaFoldDB" id="A0A5R9J6K1"/>
<organism evidence="2 3">
    <name type="scientific">Lichenicoccus roseus</name>
    <dbReference type="NCBI Taxonomy" id="2683649"/>
    <lineage>
        <taxon>Bacteria</taxon>
        <taxon>Pseudomonadati</taxon>
        <taxon>Pseudomonadota</taxon>
        <taxon>Alphaproteobacteria</taxon>
        <taxon>Acetobacterales</taxon>
        <taxon>Acetobacteraceae</taxon>
        <taxon>Lichenicoccus</taxon>
    </lineage>
</organism>
<evidence type="ECO:0000313" key="2">
    <source>
        <dbReference type="EMBL" id="TLU73235.1"/>
    </source>
</evidence>
<protein>
    <recommendedName>
        <fullName evidence="4">Glycosyltransferase RgtA/B/C/D-like domain-containing protein</fullName>
    </recommendedName>
</protein>
<dbReference type="RefSeq" id="WP_138325316.1">
    <property type="nucleotide sequence ID" value="NZ_VCDI01000002.1"/>
</dbReference>
<evidence type="ECO:0000256" key="1">
    <source>
        <dbReference type="SAM" id="Phobius"/>
    </source>
</evidence>
<dbReference type="OrthoDB" id="8447935at2"/>
<feature type="transmembrane region" description="Helical" evidence="1">
    <location>
        <begin position="135"/>
        <end position="155"/>
    </location>
</feature>
<feature type="transmembrane region" description="Helical" evidence="1">
    <location>
        <begin position="201"/>
        <end position="219"/>
    </location>
</feature>
<sequence>MFSRWQRWLLLAGFALLVALRLPHTWAHGRFQDEEATVFLAYAWHRPWLDALLRPFAGYWNLAANATTLLVASLVKAGAVPLERAPYLTMTMALAVQMMPAVLILTGTASWLRSRLAVIGSLLMIAIAPSTEEVFLNVLHIQFHLALCAALILALDAPRRRIVQGAYGALLLLAPLCGPVSIVLLPLFALRALLDRDRRRLGQLAALAVGAAIQMLLFYGPSPLRGHLLDPGTLAATLFVRLLALPALGMPVARVIGYLLWQSEISGGHGWWIPAASAVALFGLLAVQAARRNDGAVWLVLACPSIASASFGFGMIMLNSFAPFDLAAERYDFLPLVLLGLGLIALAMRERSPGRPVHAALCLLMLCTGALHYTKPFPAFAQGPSWPAEVRAWQLDHRHALAVWPQPWAADLSDQARSCSPPGRDPAASTDPRYCESGWAAGFYRRATSR</sequence>
<feature type="transmembrane region" description="Helical" evidence="1">
    <location>
        <begin position="271"/>
        <end position="290"/>
    </location>
</feature>